<protein>
    <submittedName>
        <fullName evidence="1">DNA-repair protein XRCC4</fullName>
    </submittedName>
</protein>
<reference evidence="1" key="1">
    <citation type="submission" date="2018-02" db="EMBL/GenBank/DDBJ databases">
        <title>Rhizophora mucronata_Transcriptome.</title>
        <authorList>
            <person name="Meera S.P."/>
            <person name="Sreeshan A."/>
            <person name="Augustine A."/>
        </authorList>
    </citation>
    <scope>NUCLEOTIDE SEQUENCE</scope>
    <source>
        <tissue evidence="1">Leaf</tissue>
    </source>
</reference>
<dbReference type="AlphaFoldDB" id="A0A2P2JVZ9"/>
<organism evidence="1">
    <name type="scientific">Rhizophora mucronata</name>
    <name type="common">Asiatic mangrove</name>
    <dbReference type="NCBI Taxonomy" id="61149"/>
    <lineage>
        <taxon>Eukaryota</taxon>
        <taxon>Viridiplantae</taxon>
        <taxon>Streptophyta</taxon>
        <taxon>Embryophyta</taxon>
        <taxon>Tracheophyta</taxon>
        <taxon>Spermatophyta</taxon>
        <taxon>Magnoliopsida</taxon>
        <taxon>eudicotyledons</taxon>
        <taxon>Gunneridae</taxon>
        <taxon>Pentapetalae</taxon>
        <taxon>rosids</taxon>
        <taxon>fabids</taxon>
        <taxon>Malpighiales</taxon>
        <taxon>Rhizophoraceae</taxon>
        <taxon>Rhizophora</taxon>
    </lineage>
</organism>
<proteinExistence type="predicted"/>
<sequence length="36" mass="4153">MYSDRGWSHWAALSLTSSSVGWQSQALRPSVMERRK</sequence>
<accession>A0A2P2JVZ9</accession>
<evidence type="ECO:0000313" key="1">
    <source>
        <dbReference type="EMBL" id="MBW97631.1"/>
    </source>
</evidence>
<dbReference type="EMBL" id="GGEC01017148">
    <property type="protein sequence ID" value="MBW97631.1"/>
    <property type="molecule type" value="Transcribed_RNA"/>
</dbReference>
<name>A0A2P2JVZ9_RHIMU</name>